<keyword evidence="2" id="KW-1185">Reference proteome</keyword>
<proteinExistence type="predicted"/>
<name>A0ACC1PW98_9APHY</name>
<evidence type="ECO:0000313" key="1">
    <source>
        <dbReference type="EMBL" id="KAJ3002598.1"/>
    </source>
</evidence>
<accession>A0ACC1PW98</accession>
<organism evidence="1 2">
    <name type="scientific">Trametes sanguinea</name>
    <dbReference type="NCBI Taxonomy" id="158606"/>
    <lineage>
        <taxon>Eukaryota</taxon>
        <taxon>Fungi</taxon>
        <taxon>Dikarya</taxon>
        <taxon>Basidiomycota</taxon>
        <taxon>Agaricomycotina</taxon>
        <taxon>Agaricomycetes</taxon>
        <taxon>Polyporales</taxon>
        <taxon>Polyporaceae</taxon>
        <taxon>Trametes</taxon>
    </lineage>
</organism>
<reference evidence="1" key="1">
    <citation type="submission" date="2022-08" db="EMBL/GenBank/DDBJ databases">
        <title>Genome Sequence of Pycnoporus sanguineus.</title>
        <authorList>
            <person name="Buettner E."/>
        </authorList>
    </citation>
    <scope>NUCLEOTIDE SEQUENCE</scope>
    <source>
        <strain evidence="1">CG-C14</strain>
    </source>
</reference>
<dbReference type="EMBL" id="JANSHE010001459">
    <property type="protein sequence ID" value="KAJ3002598.1"/>
    <property type="molecule type" value="Genomic_DNA"/>
</dbReference>
<gene>
    <name evidence="1" type="ORF">NUW54_g5762</name>
</gene>
<evidence type="ECO:0000313" key="2">
    <source>
        <dbReference type="Proteomes" id="UP001144978"/>
    </source>
</evidence>
<protein>
    <submittedName>
        <fullName evidence="1">Uncharacterized protein</fullName>
    </submittedName>
</protein>
<sequence>MTLRLRPAAQPPSKQLSAELIEMVADDAAEPSSDVEDGEPDGTDATRRIVTAASASASSTVAPADCSPLPSQQIPVPRGAASLQLKWIFDFPTQRPSGTSDNGSLPAGQSHSHPVFAGKNPFEMFWSRSKGNLDKELHIYEPVSLPGSTTT</sequence>
<comment type="caution">
    <text evidence="1">The sequence shown here is derived from an EMBL/GenBank/DDBJ whole genome shotgun (WGS) entry which is preliminary data.</text>
</comment>
<dbReference type="Proteomes" id="UP001144978">
    <property type="component" value="Unassembled WGS sequence"/>
</dbReference>